<dbReference type="KEGG" id="fae:FAES_2068"/>
<reference evidence="7 8" key="1">
    <citation type="journal article" date="2012" name="J. Bacteriol.">
        <title>Genome Sequence of Fibrella aestuarina BUZ 2T, a Filamentous Marine Bacterium.</title>
        <authorList>
            <person name="Filippini M."/>
            <person name="Qi W."/>
            <person name="Blom J."/>
            <person name="Goesmann A."/>
            <person name="Smits T.H."/>
            <person name="Bagheri H.C."/>
        </authorList>
    </citation>
    <scope>NUCLEOTIDE SEQUENCE [LARGE SCALE GENOMIC DNA]</scope>
    <source>
        <strain evidence="8">BUZ 2T</strain>
    </source>
</reference>
<evidence type="ECO:0000313" key="7">
    <source>
        <dbReference type="EMBL" id="CCH00077.1"/>
    </source>
</evidence>
<name>I0K7H4_9BACT</name>
<dbReference type="eggNOG" id="COG2321">
    <property type="taxonomic scope" value="Bacteria"/>
</dbReference>
<dbReference type="PANTHER" id="PTHR30168">
    <property type="entry name" value="PUTATIVE MEMBRANE PROTEIN YPFJ"/>
    <property type="match status" value="1"/>
</dbReference>
<dbReference type="HOGENOM" id="CLU_059329_0_0_10"/>
<dbReference type="InterPro" id="IPR007343">
    <property type="entry name" value="Uncharacterised_pept_Zn_put"/>
</dbReference>
<evidence type="ECO:0000256" key="5">
    <source>
        <dbReference type="SAM" id="MobiDB-lite"/>
    </source>
</evidence>
<dbReference type="Proteomes" id="UP000011058">
    <property type="component" value="Chromosome"/>
</dbReference>
<dbReference type="OrthoDB" id="9774900at2"/>
<sequence>MRWLGDRESGNVEDRRGEGGGGGMIVGGGIGTLVIALVVYLLGGDPSTILNQQDTSSPTMPSAQVNSQADDQAAKFTRVVLADTEDVWAKLFNKDGDQYRAPTLVMFRQRTRSGCGTAAAESGPFYCPVDKKIYIDLSFYDELRQRFQAPGEFAMAYVIAHEVGHCIQDQWGILDKVHQAQERMGEVEANRLSVRLELQADFLAGVWARYYQETENRLEEGDIEAALRAANSIGDDRIQQQTQGYVQPDAFTHGTAAQRAYWFMKGYKTGDIKQGDTFNSNEDARLQ</sequence>
<keyword evidence="4 6" id="KW-0472">Membrane</keyword>
<dbReference type="PATRIC" id="fig|1166018.3.peg.3815"/>
<dbReference type="EMBL" id="HE796683">
    <property type="protein sequence ID" value="CCH00077.1"/>
    <property type="molecule type" value="Genomic_DNA"/>
</dbReference>
<proteinExistence type="predicted"/>
<organism evidence="7 8">
    <name type="scientific">Fibrella aestuarina BUZ 2</name>
    <dbReference type="NCBI Taxonomy" id="1166018"/>
    <lineage>
        <taxon>Bacteria</taxon>
        <taxon>Pseudomonadati</taxon>
        <taxon>Bacteroidota</taxon>
        <taxon>Cytophagia</taxon>
        <taxon>Cytophagales</taxon>
        <taxon>Spirosomataceae</taxon>
        <taxon>Fibrella</taxon>
    </lineage>
</organism>
<dbReference type="PANTHER" id="PTHR30168:SF0">
    <property type="entry name" value="INNER MEMBRANE PROTEIN"/>
    <property type="match status" value="1"/>
</dbReference>
<evidence type="ECO:0000256" key="3">
    <source>
        <dbReference type="ARBA" id="ARBA00022989"/>
    </source>
</evidence>
<evidence type="ECO:0000256" key="4">
    <source>
        <dbReference type="ARBA" id="ARBA00023136"/>
    </source>
</evidence>
<protein>
    <recommendedName>
        <fullName evidence="9">Metalloprotease</fullName>
    </recommendedName>
</protein>
<dbReference type="AlphaFoldDB" id="I0K7H4"/>
<keyword evidence="2 6" id="KW-0812">Transmembrane</keyword>
<dbReference type="RefSeq" id="WP_015331176.1">
    <property type="nucleotide sequence ID" value="NC_020054.1"/>
</dbReference>
<evidence type="ECO:0008006" key="9">
    <source>
        <dbReference type="Google" id="ProtNLM"/>
    </source>
</evidence>
<evidence type="ECO:0000313" key="8">
    <source>
        <dbReference type="Proteomes" id="UP000011058"/>
    </source>
</evidence>
<keyword evidence="8" id="KW-1185">Reference proteome</keyword>
<dbReference type="GO" id="GO:0016020">
    <property type="term" value="C:membrane"/>
    <property type="evidence" value="ECO:0007669"/>
    <property type="project" value="UniProtKB-SubCell"/>
</dbReference>
<accession>I0K7H4</accession>
<gene>
    <name evidence="7" type="ORF">FAES_2068</name>
</gene>
<dbReference type="Pfam" id="PF04228">
    <property type="entry name" value="Zn_peptidase"/>
    <property type="match status" value="1"/>
</dbReference>
<evidence type="ECO:0000256" key="1">
    <source>
        <dbReference type="ARBA" id="ARBA00004167"/>
    </source>
</evidence>
<feature type="region of interest" description="Disordered" evidence="5">
    <location>
        <begin position="1"/>
        <end position="21"/>
    </location>
</feature>
<feature type="compositionally biased region" description="Basic and acidic residues" evidence="5">
    <location>
        <begin position="1"/>
        <end position="18"/>
    </location>
</feature>
<feature type="transmembrane region" description="Helical" evidence="6">
    <location>
        <begin position="21"/>
        <end position="43"/>
    </location>
</feature>
<comment type="subcellular location">
    <subcellularLocation>
        <location evidence="1">Membrane</location>
        <topology evidence="1">Single-pass membrane protein</topology>
    </subcellularLocation>
</comment>
<evidence type="ECO:0000256" key="2">
    <source>
        <dbReference type="ARBA" id="ARBA00022692"/>
    </source>
</evidence>
<keyword evidence="3 6" id="KW-1133">Transmembrane helix</keyword>
<evidence type="ECO:0000256" key="6">
    <source>
        <dbReference type="SAM" id="Phobius"/>
    </source>
</evidence>